<name>A0A8J4TZF3_CLAMG</name>
<dbReference type="SUPFAM" id="SSF56281">
    <property type="entry name" value="Metallo-hydrolase/oxidoreductase"/>
    <property type="match status" value="1"/>
</dbReference>
<dbReference type="GO" id="GO:0006303">
    <property type="term" value="P:double-strand break repair via nonhomologous end joining"/>
    <property type="evidence" value="ECO:0007669"/>
    <property type="project" value="TreeGrafter"/>
</dbReference>
<sequence>MNGKVIPHTPMAVDCWQLRKCSHVRLFFLSHMHSDHTSGLTSTWSHRPIYCSPLTAKLLKLKLQVNEKWIWPLEVGEPHMLPLDDIGKEKLTVTLIDANHCPGAVMFFFEGYFGTILYTGDFRYIPSMLREPCLRNNTTIDVLYLDNTNCDPTRSIPTRQRACQQIKEIIRAHPNYAVVI</sequence>
<dbReference type="GO" id="GO:0003684">
    <property type="term" value="F:damaged DNA binding"/>
    <property type="evidence" value="ECO:0007669"/>
    <property type="project" value="TreeGrafter"/>
</dbReference>
<dbReference type="InterPro" id="IPR036866">
    <property type="entry name" value="RibonucZ/Hydroxyglut_hydro"/>
</dbReference>
<evidence type="ECO:0000313" key="3">
    <source>
        <dbReference type="Proteomes" id="UP000727407"/>
    </source>
</evidence>
<dbReference type="OrthoDB" id="262529at2759"/>
<dbReference type="GO" id="GO:0000723">
    <property type="term" value="P:telomere maintenance"/>
    <property type="evidence" value="ECO:0007669"/>
    <property type="project" value="TreeGrafter"/>
</dbReference>
<evidence type="ECO:0000259" key="1">
    <source>
        <dbReference type="SMART" id="SM00849"/>
    </source>
</evidence>
<dbReference type="SMART" id="SM00849">
    <property type="entry name" value="Lactamase_B"/>
    <property type="match status" value="1"/>
</dbReference>
<reference evidence="2" key="1">
    <citation type="submission" date="2020-07" db="EMBL/GenBank/DDBJ databases">
        <title>Clarias magur genome sequencing, assembly and annotation.</title>
        <authorList>
            <person name="Kushwaha B."/>
            <person name="Kumar R."/>
            <person name="Das P."/>
            <person name="Joshi C.G."/>
            <person name="Kumar D."/>
            <person name="Nagpure N.S."/>
            <person name="Pandey M."/>
            <person name="Agarwal S."/>
            <person name="Srivastava S."/>
            <person name="Singh M."/>
            <person name="Sahoo L."/>
            <person name="Jayasankar P."/>
            <person name="Meher P.K."/>
            <person name="Koringa P.G."/>
            <person name="Iquebal M.A."/>
            <person name="Das S.P."/>
            <person name="Bit A."/>
            <person name="Patnaik S."/>
            <person name="Patel N."/>
            <person name="Shah T.M."/>
            <person name="Hinsu A."/>
            <person name="Jena J.K."/>
        </authorList>
    </citation>
    <scope>NUCLEOTIDE SEQUENCE</scope>
    <source>
        <strain evidence="2">CIFAMagur01</strain>
        <tissue evidence="2">Testis</tissue>
    </source>
</reference>
<dbReference type="Proteomes" id="UP000727407">
    <property type="component" value="Unassembled WGS sequence"/>
</dbReference>
<dbReference type="Gene3D" id="3.60.15.10">
    <property type="entry name" value="Ribonuclease Z/Hydroxyacylglutathione hydrolase-like"/>
    <property type="match status" value="1"/>
</dbReference>
<keyword evidence="3" id="KW-1185">Reference proteome</keyword>
<protein>
    <submittedName>
        <fullName evidence="2">5' exonuclease Apollo</fullName>
    </submittedName>
</protein>
<dbReference type="PANTHER" id="PTHR23240">
    <property type="entry name" value="DNA CROSS-LINK REPAIR PROTEIN PSO2/SNM1-RELATED"/>
    <property type="match status" value="1"/>
</dbReference>
<keyword evidence="2" id="KW-0540">Nuclease</keyword>
<dbReference type="EMBL" id="QNUK01000331">
    <property type="protein sequence ID" value="KAF5895266.1"/>
    <property type="molecule type" value="Genomic_DNA"/>
</dbReference>
<proteinExistence type="predicted"/>
<dbReference type="FunFam" id="3.60.15.10:FF:000022">
    <property type="entry name" value="DNA cross-link repair 1B"/>
    <property type="match status" value="1"/>
</dbReference>
<dbReference type="CDD" id="cd16273">
    <property type="entry name" value="SNM1A-1C-like_MBL-fold"/>
    <property type="match status" value="1"/>
</dbReference>
<evidence type="ECO:0000313" key="2">
    <source>
        <dbReference type="EMBL" id="KAF5895266.1"/>
    </source>
</evidence>
<organism evidence="2 3">
    <name type="scientific">Clarias magur</name>
    <name type="common">Asian catfish</name>
    <name type="synonym">Macropteronotus magur</name>
    <dbReference type="NCBI Taxonomy" id="1594786"/>
    <lineage>
        <taxon>Eukaryota</taxon>
        <taxon>Metazoa</taxon>
        <taxon>Chordata</taxon>
        <taxon>Craniata</taxon>
        <taxon>Vertebrata</taxon>
        <taxon>Euteleostomi</taxon>
        <taxon>Actinopterygii</taxon>
        <taxon>Neopterygii</taxon>
        <taxon>Teleostei</taxon>
        <taxon>Ostariophysi</taxon>
        <taxon>Siluriformes</taxon>
        <taxon>Clariidae</taxon>
        <taxon>Clarias</taxon>
    </lineage>
</organism>
<accession>A0A8J4TZF3</accession>
<feature type="non-terminal residue" evidence="2">
    <location>
        <position position="1"/>
    </location>
</feature>
<dbReference type="AlphaFoldDB" id="A0A8J4TZF3"/>
<dbReference type="GO" id="GO:0036297">
    <property type="term" value="P:interstrand cross-link repair"/>
    <property type="evidence" value="ECO:0007669"/>
    <property type="project" value="TreeGrafter"/>
</dbReference>
<comment type="caution">
    <text evidence="2">The sequence shown here is derived from an EMBL/GenBank/DDBJ whole genome shotgun (WGS) entry which is preliminary data.</text>
</comment>
<feature type="domain" description="Metallo-beta-lactamase" evidence="1">
    <location>
        <begin position="12"/>
        <end position="173"/>
    </location>
</feature>
<gene>
    <name evidence="2" type="ORF">DAT39_015035</name>
</gene>
<keyword evidence="2" id="KW-0269">Exonuclease</keyword>
<dbReference type="PANTHER" id="PTHR23240:SF26">
    <property type="entry name" value="5' EXONUCLEASE APOLLO"/>
    <property type="match status" value="1"/>
</dbReference>
<dbReference type="GO" id="GO:0035312">
    <property type="term" value="F:5'-3' DNA exonuclease activity"/>
    <property type="evidence" value="ECO:0007669"/>
    <property type="project" value="TreeGrafter"/>
</dbReference>
<dbReference type="Pfam" id="PF12706">
    <property type="entry name" value="Lactamase_B_2"/>
    <property type="match status" value="1"/>
</dbReference>
<keyword evidence="2" id="KW-0378">Hydrolase</keyword>
<dbReference type="InterPro" id="IPR001279">
    <property type="entry name" value="Metallo-B-lactamas"/>
</dbReference>